<dbReference type="Proteomes" id="UP001283361">
    <property type="component" value="Unassembled WGS sequence"/>
</dbReference>
<dbReference type="EMBL" id="JAWDGP010005920">
    <property type="protein sequence ID" value="KAK3749938.1"/>
    <property type="molecule type" value="Genomic_DNA"/>
</dbReference>
<evidence type="ECO:0000313" key="1">
    <source>
        <dbReference type="EMBL" id="KAK3749938.1"/>
    </source>
</evidence>
<organism evidence="1 2">
    <name type="scientific">Elysia crispata</name>
    <name type="common">lettuce slug</name>
    <dbReference type="NCBI Taxonomy" id="231223"/>
    <lineage>
        <taxon>Eukaryota</taxon>
        <taxon>Metazoa</taxon>
        <taxon>Spiralia</taxon>
        <taxon>Lophotrochozoa</taxon>
        <taxon>Mollusca</taxon>
        <taxon>Gastropoda</taxon>
        <taxon>Heterobranchia</taxon>
        <taxon>Euthyneura</taxon>
        <taxon>Panpulmonata</taxon>
        <taxon>Sacoglossa</taxon>
        <taxon>Placobranchoidea</taxon>
        <taxon>Plakobranchidae</taxon>
        <taxon>Elysia</taxon>
    </lineage>
</organism>
<protein>
    <submittedName>
        <fullName evidence="1">Uncharacterized protein</fullName>
    </submittedName>
</protein>
<comment type="caution">
    <text evidence="1">The sequence shown here is derived from an EMBL/GenBank/DDBJ whole genome shotgun (WGS) entry which is preliminary data.</text>
</comment>
<gene>
    <name evidence="1" type="ORF">RRG08_066870</name>
</gene>
<dbReference type="AlphaFoldDB" id="A0AAE0YL64"/>
<name>A0AAE0YL64_9GAST</name>
<evidence type="ECO:0000313" key="2">
    <source>
        <dbReference type="Proteomes" id="UP001283361"/>
    </source>
</evidence>
<accession>A0AAE0YL64</accession>
<keyword evidence="2" id="KW-1185">Reference proteome</keyword>
<reference evidence="1" key="1">
    <citation type="journal article" date="2023" name="G3 (Bethesda)">
        <title>A reference genome for the long-term kleptoplast-retaining sea slug Elysia crispata morphotype clarki.</title>
        <authorList>
            <person name="Eastman K.E."/>
            <person name="Pendleton A.L."/>
            <person name="Shaikh M.A."/>
            <person name="Suttiyut T."/>
            <person name="Ogas R."/>
            <person name="Tomko P."/>
            <person name="Gavelis G."/>
            <person name="Widhalm J.R."/>
            <person name="Wisecaver J.H."/>
        </authorList>
    </citation>
    <scope>NUCLEOTIDE SEQUENCE</scope>
    <source>
        <strain evidence="1">ECLA1</strain>
    </source>
</reference>
<proteinExistence type="predicted"/>
<sequence length="70" mass="7256">MLHAFDSSKSPASEGPKNVTCTRYLLSLQLPEGPVYAKCILDSSKSPASEGPVNAKHALVISKSPASGEG</sequence>